<organism evidence="4 5">
    <name type="scientific">Vigna radiata var. radiata</name>
    <name type="common">Mung bean</name>
    <name type="synonym">Phaseolus aureus</name>
    <dbReference type="NCBI Taxonomy" id="3916"/>
    <lineage>
        <taxon>Eukaryota</taxon>
        <taxon>Viridiplantae</taxon>
        <taxon>Streptophyta</taxon>
        <taxon>Embryophyta</taxon>
        <taxon>Tracheophyta</taxon>
        <taxon>Spermatophyta</taxon>
        <taxon>Magnoliopsida</taxon>
        <taxon>eudicotyledons</taxon>
        <taxon>Gunneridae</taxon>
        <taxon>Pentapetalae</taxon>
        <taxon>rosids</taxon>
        <taxon>fabids</taxon>
        <taxon>Fabales</taxon>
        <taxon>Fabaceae</taxon>
        <taxon>Papilionoideae</taxon>
        <taxon>50 kb inversion clade</taxon>
        <taxon>NPAAA clade</taxon>
        <taxon>indigoferoid/millettioid clade</taxon>
        <taxon>Phaseoleae</taxon>
        <taxon>Vigna</taxon>
    </lineage>
</organism>
<dbReference type="STRING" id="3916.A0A1S3VV39"/>
<evidence type="ECO:0000256" key="2">
    <source>
        <dbReference type="SAM" id="MobiDB-lite"/>
    </source>
</evidence>
<dbReference type="PROSITE" id="PS50878">
    <property type="entry name" value="RT_POL"/>
    <property type="match status" value="1"/>
</dbReference>
<dbReference type="RefSeq" id="XP_014522254.1">
    <property type="nucleotide sequence ID" value="XM_014666768.1"/>
</dbReference>
<dbReference type="InterPro" id="IPR043502">
    <property type="entry name" value="DNA/RNA_pol_sf"/>
</dbReference>
<keyword evidence="1" id="KW-0175">Coiled coil</keyword>
<dbReference type="InterPro" id="IPR005162">
    <property type="entry name" value="Retrotrans_gag_dom"/>
</dbReference>
<dbReference type="PANTHER" id="PTHR24559:SF444">
    <property type="entry name" value="REVERSE TRANSCRIPTASE DOMAIN-CONTAINING PROTEIN"/>
    <property type="match status" value="1"/>
</dbReference>
<feature type="region of interest" description="Disordered" evidence="2">
    <location>
        <begin position="372"/>
        <end position="451"/>
    </location>
</feature>
<evidence type="ECO:0000259" key="3">
    <source>
        <dbReference type="PROSITE" id="PS50878"/>
    </source>
</evidence>
<reference evidence="5 6" key="1">
    <citation type="submission" date="2025-04" db="UniProtKB">
        <authorList>
            <consortium name="RefSeq"/>
        </authorList>
    </citation>
    <scope>IDENTIFICATION</scope>
    <source>
        <tissue evidence="5 6">Leaf</tissue>
    </source>
</reference>
<dbReference type="OrthoDB" id="101614at2759"/>
<dbReference type="Proteomes" id="UP000087766">
    <property type="component" value="Unplaced"/>
</dbReference>
<dbReference type="CDD" id="cd01647">
    <property type="entry name" value="RT_LTR"/>
    <property type="match status" value="1"/>
</dbReference>
<evidence type="ECO:0000313" key="5">
    <source>
        <dbReference type="RefSeq" id="XP_014522253.1"/>
    </source>
</evidence>
<feature type="domain" description="Reverse transcriptase" evidence="3">
    <location>
        <begin position="717"/>
        <end position="896"/>
    </location>
</feature>
<accession>A0A1S3VV39</accession>
<dbReference type="Gene3D" id="3.10.10.10">
    <property type="entry name" value="HIV Type 1 Reverse Transcriptase, subunit A, domain 1"/>
    <property type="match status" value="1"/>
</dbReference>
<dbReference type="KEGG" id="vra:106778779"/>
<dbReference type="PANTHER" id="PTHR24559">
    <property type="entry name" value="TRANSPOSON TY3-I GAG-POL POLYPROTEIN"/>
    <property type="match status" value="1"/>
</dbReference>
<name>A0A1S3VV39_VIGRR</name>
<keyword evidence="4" id="KW-1185">Reference proteome</keyword>
<dbReference type="Gene3D" id="3.30.70.270">
    <property type="match status" value="1"/>
</dbReference>
<dbReference type="KEGG" id="vra:106778780"/>
<protein>
    <submittedName>
        <fullName evidence="5">Uncharacterized protein LOC106778779</fullName>
    </submittedName>
    <submittedName>
        <fullName evidence="6">Uncharacterized protein LOC106778780</fullName>
    </submittedName>
</protein>
<feature type="region of interest" description="Disordered" evidence="2">
    <location>
        <begin position="263"/>
        <end position="294"/>
    </location>
</feature>
<sequence>MVTMRNTNADEQGEMIRMLERRLEEMQKQHEEQLVAVRAECAAQITRAIVARGDGGAGEQRQERTVANAGNGGEEHSSTPAQEGPRGEGASGDKEEKAVSMYDGTTDPNAHVKSFTNAMSFRTGCDAIWCRAFSLSLEGEALEWFNALPNGCKVSFKGLETMFKKQFAACITRDITVVDLMNLKQGKDEPLKTFMDRYPKTVRRVKGLTLELALQHIMPALRPGPFKESVCRTPPKTMEELSERATDEIRVEDMKQSYRKEIQEAKGERNEGKKAENQTHRAGGQRPREGPRGPRFQQYTALNAPRAQIFHQALSTRLLQAPQKRPTQSNADGTKHCVYHQNMGHDTEDCVTLKDKIEELIRAGKLLKYVKTYRPDRSPARERSPRRMSPRRVEDRRTTGDRNDRYRRQEYPRDDRRRSRSRGRGDDRPLRRMINTISGGFTGGGSSSNARKKHVRALRSVHAIDTPRRSMPPITFTDDDFHAPDPDQDDPMVITAEIARYGVGKVLIDQGSSVIILYWKTFQQMDISEDLIVPYNEQIVGFAGERVDTRGYVDLRTRLGTGREGDERRGTICTVKADQKTARECYAAGLKLYPKEERRKSSRSEVALADLDPRTNTEDRLEPMGETQPMIIGKDASQTTLIANGLEEEVERRLRSILWHNRDLFAWTAADMPRIHPSVVAHKLALFKEARPVSQKNRRMGEEKRRAVEEEVGKLREAGFIREVTYTTWLANVVMVKKSNGKWRMCTDYTDLNKACPKDSHPLPSVDALVDGASGHKILSFLDAYSGYNQIPMYASDREKTAFITEKASYCYEVMPFGLKNAGATYQRLMDKIFASQIGRCMDVYIDDMVVRSEDGKAHARDLEEVFEQVKKYKMRLNPAKCTFGVPAGKFLGFMLTSRGIEANPDKCDAIINMKSPASLKEVQRLVGRLTALSRFIPRMA</sequence>
<dbReference type="Pfam" id="PF03732">
    <property type="entry name" value="Retrotrans_gag"/>
    <property type="match status" value="1"/>
</dbReference>
<dbReference type="RefSeq" id="XP_014522253.1">
    <property type="nucleotide sequence ID" value="XM_014666767.1"/>
</dbReference>
<feature type="coiled-coil region" evidence="1">
    <location>
        <begin position="9"/>
        <end position="40"/>
    </location>
</feature>
<proteinExistence type="predicted"/>
<feature type="compositionally biased region" description="Basic and acidic residues" evidence="2">
    <location>
        <begin position="373"/>
        <end position="430"/>
    </location>
</feature>
<gene>
    <name evidence="5" type="primary">LOC106778779</name>
    <name evidence="6" type="synonym">LOC106778780</name>
</gene>
<dbReference type="InterPro" id="IPR000477">
    <property type="entry name" value="RT_dom"/>
</dbReference>
<dbReference type="AlphaFoldDB" id="A0A1S3VV39"/>
<dbReference type="Pfam" id="PF00078">
    <property type="entry name" value="RVT_1"/>
    <property type="match status" value="1"/>
</dbReference>
<feature type="region of interest" description="Disordered" evidence="2">
    <location>
        <begin position="53"/>
        <end position="96"/>
    </location>
</feature>
<evidence type="ECO:0000313" key="4">
    <source>
        <dbReference type="Proteomes" id="UP000087766"/>
    </source>
</evidence>
<feature type="compositionally biased region" description="Basic and acidic residues" evidence="2">
    <location>
        <begin position="263"/>
        <end position="279"/>
    </location>
</feature>
<dbReference type="SUPFAM" id="SSF56672">
    <property type="entry name" value="DNA/RNA polymerases"/>
    <property type="match status" value="1"/>
</dbReference>
<dbReference type="InterPro" id="IPR053134">
    <property type="entry name" value="RNA-dir_DNA_polymerase"/>
</dbReference>
<dbReference type="GeneID" id="106778779"/>
<dbReference type="InterPro" id="IPR043128">
    <property type="entry name" value="Rev_trsase/Diguanyl_cyclase"/>
</dbReference>
<dbReference type="GeneID" id="106778780"/>
<evidence type="ECO:0000256" key="1">
    <source>
        <dbReference type="SAM" id="Coils"/>
    </source>
</evidence>
<evidence type="ECO:0000313" key="6">
    <source>
        <dbReference type="RefSeq" id="XP_014522254.1"/>
    </source>
</evidence>